<dbReference type="Gene3D" id="1.25.40.20">
    <property type="entry name" value="Ankyrin repeat-containing domain"/>
    <property type="match status" value="2"/>
</dbReference>
<keyword evidence="1" id="KW-0677">Repeat</keyword>
<protein>
    <submittedName>
        <fullName evidence="4">Ankyrin repeat domain-containing protein</fullName>
    </submittedName>
</protein>
<feature type="repeat" description="ANK" evidence="3">
    <location>
        <begin position="207"/>
        <end position="243"/>
    </location>
</feature>
<feature type="repeat" description="ANK" evidence="3">
    <location>
        <begin position="173"/>
        <end position="205"/>
    </location>
</feature>
<comment type="caution">
    <text evidence="4">The sequence shown here is derived from an EMBL/GenBank/DDBJ whole genome shotgun (WGS) entry which is preliminary data.</text>
</comment>
<accession>A0ABU8DTK5</accession>
<proteinExistence type="predicted"/>
<dbReference type="PRINTS" id="PR01415">
    <property type="entry name" value="ANKYRIN"/>
</dbReference>
<dbReference type="Proteomes" id="UP001361570">
    <property type="component" value="Unassembled WGS sequence"/>
</dbReference>
<evidence type="ECO:0000313" key="5">
    <source>
        <dbReference type="Proteomes" id="UP001361570"/>
    </source>
</evidence>
<feature type="repeat" description="ANK" evidence="3">
    <location>
        <begin position="58"/>
        <end position="90"/>
    </location>
</feature>
<dbReference type="SUPFAM" id="SSF48403">
    <property type="entry name" value="Ankyrin repeat"/>
    <property type="match status" value="1"/>
</dbReference>
<organism evidence="4 5">
    <name type="scientific">Klenkia sesuvii</name>
    <dbReference type="NCBI Taxonomy" id="3103137"/>
    <lineage>
        <taxon>Bacteria</taxon>
        <taxon>Bacillati</taxon>
        <taxon>Actinomycetota</taxon>
        <taxon>Actinomycetes</taxon>
        <taxon>Geodermatophilales</taxon>
        <taxon>Geodermatophilaceae</taxon>
        <taxon>Klenkia</taxon>
    </lineage>
</organism>
<dbReference type="PROSITE" id="PS50088">
    <property type="entry name" value="ANK_REPEAT"/>
    <property type="match status" value="3"/>
</dbReference>
<dbReference type="SMART" id="SM00248">
    <property type="entry name" value="ANK"/>
    <property type="match status" value="5"/>
</dbReference>
<dbReference type="PANTHER" id="PTHR24171">
    <property type="entry name" value="ANKYRIN REPEAT DOMAIN-CONTAINING PROTEIN 39-RELATED"/>
    <property type="match status" value="1"/>
</dbReference>
<evidence type="ECO:0000313" key="4">
    <source>
        <dbReference type="EMBL" id="MEI4272003.1"/>
    </source>
</evidence>
<sequence length="284" mass="29179">MTEQTPNAGPTTGELRALRMTAQRLAGLVAAGDTEAVRTAVRDQPRLLSTTVERAGQDGWTPLHVAVAEGRGDVVDVLLDAGADLEARTELDRTPLHVALEHAPELVDPLLARGAEPDGAAAAYLGDTDRLAARLDSGESSVHDDAETSLLEFAALGGSTATVQLLLDRGADPDDGALLAAAQAGHPDVVSQLLSAGAHVDRRDPDTGRTALHAAVAAGPERAGLDVVRLLLAAGADREATTSDGASALDIARVAAARHRVPGDGSPTQHDALVDLVEHPPADE</sequence>
<evidence type="ECO:0000256" key="3">
    <source>
        <dbReference type="PROSITE-ProRule" id="PRU00023"/>
    </source>
</evidence>
<keyword evidence="2 3" id="KW-0040">ANK repeat</keyword>
<dbReference type="RefSeq" id="WP_336404140.1">
    <property type="nucleotide sequence ID" value="NZ_JBAPLU010000008.1"/>
</dbReference>
<name>A0ABU8DTK5_9ACTN</name>
<dbReference type="PROSITE" id="PS50297">
    <property type="entry name" value="ANK_REP_REGION"/>
    <property type="match status" value="2"/>
</dbReference>
<gene>
    <name evidence="4" type="ORF">TEK04_09735</name>
</gene>
<dbReference type="EMBL" id="JBAPLU010000008">
    <property type="protein sequence ID" value="MEI4272003.1"/>
    <property type="molecule type" value="Genomic_DNA"/>
</dbReference>
<reference evidence="4 5" key="1">
    <citation type="submission" date="2024-03" db="EMBL/GenBank/DDBJ databases">
        <title>Draft genome sequence of Klenkia sp. LSe6-5.</title>
        <authorList>
            <person name="Duangmal K."/>
            <person name="Chantavorakit T."/>
        </authorList>
    </citation>
    <scope>NUCLEOTIDE SEQUENCE [LARGE SCALE GENOMIC DNA]</scope>
    <source>
        <strain evidence="4 5">LSe6-5</strain>
    </source>
</reference>
<evidence type="ECO:0000256" key="2">
    <source>
        <dbReference type="ARBA" id="ARBA00023043"/>
    </source>
</evidence>
<evidence type="ECO:0000256" key="1">
    <source>
        <dbReference type="ARBA" id="ARBA00022737"/>
    </source>
</evidence>
<dbReference type="InterPro" id="IPR036770">
    <property type="entry name" value="Ankyrin_rpt-contain_sf"/>
</dbReference>
<keyword evidence="5" id="KW-1185">Reference proteome</keyword>
<dbReference type="InterPro" id="IPR002110">
    <property type="entry name" value="Ankyrin_rpt"/>
</dbReference>
<dbReference type="Pfam" id="PF12796">
    <property type="entry name" value="Ank_2"/>
    <property type="match status" value="2"/>
</dbReference>